<proteinExistence type="predicted"/>
<evidence type="ECO:0000313" key="1">
    <source>
        <dbReference type="EMBL" id="MDH1180217.1"/>
    </source>
</evidence>
<evidence type="ECO:0000313" key="2">
    <source>
        <dbReference type="Proteomes" id="UP001158644"/>
    </source>
</evidence>
<evidence type="ECO:0008006" key="3">
    <source>
        <dbReference type="Google" id="ProtNLM"/>
    </source>
</evidence>
<dbReference type="EMBL" id="JAOBZK010000029">
    <property type="protein sequence ID" value="MDH1180217.1"/>
    <property type="molecule type" value="Genomic_DNA"/>
</dbReference>
<dbReference type="RefSeq" id="WP_253855184.1">
    <property type="nucleotide sequence ID" value="NZ_CADIKQ010000001.1"/>
</dbReference>
<protein>
    <recommendedName>
        <fullName evidence="3">DUF1127 domain-containing protein</fullName>
    </recommendedName>
</protein>
<accession>A0ABD4YXL1</accession>
<comment type="caution">
    <text evidence="1">The sequence shown here is derived from an EMBL/GenBank/DDBJ whole genome shotgun (WGS) entry which is preliminary data.</text>
</comment>
<reference evidence="1 2" key="1">
    <citation type="submission" date="2022-09" db="EMBL/GenBank/DDBJ databases">
        <title>Intensive care unit water sources are persistently colonized with multi-drug resistant bacteria and are the site of extensive horizontal gene transfer of antibiotic resistance genes.</title>
        <authorList>
            <person name="Diorio-Toth L."/>
        </authorList>
    </citation>
    <scope>NUCLEOTIDE SEQUENCE [LARGE SCALE GENOMIC DNA]</scope>
    <source>
        <strain evidence="1 2">GD03967</strain>
    </source>
</reference>
<sequence>MTAQPFMPPVTLAGAPPKAKLANAEPVAVLESAQAPDRSFMTRLWNAYCARRNERRMRNLAQDMDTHLLNDVGAPQWLVNEVALSRDLARLRNNHHLRW</sequence>
<dbReference type="GeneID" id="92786260"/>
<organism evidence="1 2">
    <name type="scientific">Achromobacter mucicolens</name>
    <dbReference type="NCBI Taxonomy" id="1389922"/>
    <lineage>
        <taxon>Bacteria</taxon>
        <taxon>Pseudomonadati</taxon>
        <taxon>Pseudomonadota</taxon>
        <taxon>Betaproteobacteria</taxon>
        <taxon>Burkholderiales</taxon>
        <taxon>Alcaligenaceae</taxon>
        <taxon>Achromobacter</taxon>
    </lineage>
</organism>
<name>A0ABD4YXL1_9BURK</name>
<gene>
    <name evidence="1" type="ORF">N5C72_19200</name>
</gene>
<dbReference type="AlphaFoldDB" id="A0ABD4YXL1"/>
<dbReference type="Proteomes" id="UP001158644">
    <property type="component" value="Unassembled WGS sequence"/>
</dbReference>